<organism evidence="1">
    <name type="scientific">Roseihalotalea indica</name>
    <dbReference type="NCBI Taxonomy" id="2867963"/>
    <lineage>
        <taxon>Bacteria</taxon>
        <taxon>Pseudomonadati</taxon>
        <taxon>Bacteroidota</taxon>
        <taxon>Cytophagia</taxon>
        <taxon>Cytophagales</taxon>
        <taxon>Catalimonadaceae</taxon>
        <taxon>Roseihalotalea</taxon>
    </lineage>
</organism>
<dbReference type="AlphaFoldDB" id="A0AA49GIF1"/>
<evidence type="ECO:0000313" key="1">
    <source>
        <dbReference type="EMBL" id="WKN35450.1"/>
    </source>
</evidence>
<reference evidence="1" key="2">
    <citation type="journal article" date="2024" name="Antonie Van Leeuwenhoek">
        <title>Roseihalotalea indica gen. nov., sp. nov., a halophilic Bacteroidetes from mesopelagic Southwest Indian Ocean with higher carbohydrate metabolic potential.</title>
        <authorList>
            <person name="Chen B."/>
            <person name="Zhang M."/>
            <person name="Lin D."/>
            <person name="Ye J."/>
            <person name="Tang K."/>
        </authorList>
    </citation>
    <scope>NUCLEOTIDE SEQUENCE</scope>
    <source>
        <strain evidence="1">TK19036</strain>
    </source>
</reference>
<dbReference type="EMBL" id="CP120682">
    <property type="protein sequence ID" value="WKN35450.1"/>
    <property type="molecule type" value="Genomic_DNA"/>
</dbReference>
<gene>
    <name evidence="1" type="ORF">K4G66_24050</name>
</gene>
<reference evidence="1" key="1">
    <citation type="journal article" date="2023" name="Comput. Struct. Biotechnol. J.">
        <title>Discovery of a novel marine Bacteroidetes with a rich repertoire of carbohydrate-active enzymes.</title>
        <authorList>
            <person name="Chen B."/>
            <person name="Liu G."/>
            <person name="Chen Q."/>
            <person name="Wang H."/>
            <person name="Liu L."/>
            <person name="Tang K."/>
        </authorList>
    </citation>
    <scope>NUCLEOTIDE SEQUENCE</scope>
    <source>
        <strain evidence="1">TK19036</strain>
    </source>
</reference>
<protein>
    <submittedName>
        <fullName evidence="1">Uncharacterized protein</fullName>
    </submittedName>
</protein>
<proteinExistence type="predicted"/>
<accession>A0AA49GIF1</accession>
<sequence length="111" mass="12381">MPFFVCSFAFFGKLLLKIITVDFVCDVSPYSKSSSSGRRPVTLNEIEIDCKINRNKVYSSGQLDKNIFCKKTIYRSAQVTRGGAQTEGITFGISNYRLNTPNPIISVEEGL</sequence>
<name>A0AA49GIF1_9BACT</name>